<dbReference type="SUPFAM" id="SSF55469">
    <property type="entry name" value="FMN-dependent nitroreductase-like"/>
    <property type="match status" value="1"/>
</dbReference>
<keyword evidence="3" id="KW-0285">Flavoprotein</keyword>
<sequence>MEFKELTTARYASRKYTDKKIDNETLGLIKEMIRNSPSAVNVQPWKIKIINEAEIKEKLAPHVFGGQTQIPSCSHILVLCANTDWDSHIQANIEGMKKAQVPQQNIKYYQMAVDGMFGRISDDERLVESQKNVYITAAAAVFGAKSLGVDSCIIQGFDVDALSKVLDLPANLTPTLIVTLGYAADSPVPKSRLPEDEIFF</sequence>
<comment type="similarity">
    <text evidence="2">Belongs to the nitroreductase family.</text>
</comment>
<evidence type="ECO:0000259" key="7">
    <source>
        <dbReference type="Pfam" id="PF00881"/>
    </source>
</evidence>
<evidence type="ECO:0000256" key="5">
    <source>
        <dbReference type="ARBA" id="ARBA00022857"/>
    </source>
</evidence>
<evidence type="ECO:0000256" key="2">
    <source>
        <dbReference type="ARBA" id="ARBA00007118"/>
    </source>
</evidence>
<gene>
    <name evidence="8" type="ORF">SAMN04488589_2326</name>
</gene>
<dbReference type="GO" id="GO:0016491">
    <property type="term" value="F:oxidoreductase activity"/>
    <property type="evidence" value="ECO:0007669"/>
    <property type="project" value="UniProtKB-KW"/>
</dbReference>
<dbReference type="AlphaFoldDB" id="A0A7Z7FF16"/>
<evidence type="ECO:0000256" key="3">
    <source>
        <dbReference type="ARBA" id="ARBA00022630"/>
    </source>
</evidence>
<evidence type="ECO:0000256" key="1">
    <source>
        <dbReference type="ARBA" id="ARBA00001917"/>
    </source>
</evidence>
<reference evidence="8 9" key="1">
    <citation type="submission" date="2016-10" db="EMBL/GenBank/DDBJ databases">
        <authorList>
            <person name="Varghese N."/>
            <person name="Submissions S."/>
        </authorList>
    </citation>
    <scope>NUCLEOTIDE SEQUENCE [LARGE SCALE GENOMIC DNA]</scope>
    <source>
        <strain evidence="8 9">PL 12/M</strain>
    </source>
</reference>
<dbReference type="OrthoDB" id="287850at2157"/>
<protein>
    <submittedName>
        <fullName evidence="8">Nitroreductase</fullName>
    </submittedName>
</protein>
<keyword evidence="4" id="KW-0288">FMN</keyword>
<dbReference type="InterPro" id="IPR033878">
    <property type="entry name" value="NfsB-like"/>
</dbReference>
<dbReference type="CDD" id="cd02149">
    <property type="entry name" value="NfsB-like"/>
    <property type="match status" value="1"/>
</dbReference>
<dbReference type="InterPro" id="IPR000415">
    <property type="entry name" value="Nitroreductase-like"/>
</dbReference>
<feature type="domain" description="Nitroreductase" evidence="7">
    <location>
        <begin position="9"/>
        <end position="182"/>
    </location>
</feature>
<evidence type="ECO:0000313" key="8">
    <source>
        <dbReference type="EMBL" id="SDG16462.1"/>
    </source>
</evidence>
<dbReference type="InterPro" id="IPR029479">
    <property type="entry name" value="Nitroreductase"/>
</dbReference>
<comment type="cofactor">
    <cofactor evidence="1">
        <name>FMN</name>
        <dbReference type="ChEBI" id="CHEBI:58210"/>
    </cofactor>
</comment>
<accession>A0A7Z7FF16</accession>
<keyword evidence="5" id="KW-0521">NADP</keyword>
<name>A0A7Z7FF16_9EURY</name>
<dbReference type="Gene3D" id="3.40.109.10">
    <property type="entry name" value="NADH Oxidase"/>
    <property type="match status" value="1"/>
</dbReference>
<proteinExistence type="inferred from homology"/>
<evidence type="ECO:0000313" key="9">
    <source>
        <dbReference type="Proteomes" id="UP000199259"/>
    </source>
</evidence>
<evidence type="ECO:0000256" key="4">
    <source>
        <dbReference type="ARBA" id="ARBA00022643"/>
    </source>
</evidence>
<dbReference type="EMBL" id="FNCA01000008">
    <property type="protein sequence ID" value="SDG16462.1"/>
    <property type="molecule type" value="Genomic_DNA"/>
</dbReference>
<keyword evidence="9" id="KW-1185">Reference proteome</keyword>
<evidence type="ECO:0000256" key="6">
    <source>
        <dbReference type="ARBA" id="ARBA00023002"/>
    </source>
</evidence>
<dbReference type="PANTHER" id="PTHR43673">
    <property type="entry name" value="NAD(P)H NITROREDUCTASE YDGI-RELATED"/>
    <property type="match status" value="1"/>
</dbReference>
<dbReference type="Pfam" id="PF00881">
    <property type="entry name" value="Nitroreductase"/>
    <property type="match status" value="1"/>
</dbReference>
<keyword evidence="6" id="KW-0560">Oxidoreductase</keyword>
<dbReference type="Proteomes" id="UP000199259">
    <property type="component" value="Unassembled WGS sequence"/>
</dbReference>
<organism evidence="8 9">
    <name type="scientific">Methanolobus vulcani</name>
    <dbReference type="NCBI Taxonomy" id="38026"/>
    <lineage>
        <taxon>Archaea</taxon>
        <taxon>Methanobacteriati</taxon>
        <taxon>Methanobacteriota</taxon>
        <taxon>Stenosarchaea group</taxon>
        <taxon>Methanomicrobia</taxon>
        <taxon>Methanosarcinales</taxon>
        <taxon>Methanosarcinaceae</taxon>
        <taxon>Methanolobus</taxon>
    </lineage>
</organism>
<dbReference type="PANTHER" id="PTHR43673:SF2">
    <property type="entry name" value="NITROREDUCTASE"/>
    <property type="match status" value="1"/>
</dbReference>
<dbReference type="RefSeq" id="WP_162272982.1">
    <property type="nucleotide sequence ID" value="NZ_FNCA01000008.1"/>
</dbReference>
<comment type="caution">
    <text evidence="8">The sequence shown here is derived from an EMBL/GenBank/DDBJ whole genome shotgun (WGS) entry which is preliminary data.</text>
</comment>